<evidence type="ECO:0000256" key="6">
    <source>
        <dbReference type="PROSITE-ProRule" id="PRU00508"/>
    </source>
</evidence>
<proteinExistence type="predicted"/>
<feature type="compositionally biased region" description="Acidic residues" evidence="7">
    <location>
        <begin position="1520"/>
        <end position="1536"/>
    </location>
</feature>
<organism evidence="11 12">
    <name type="scientific">Clytia hemisphaerica</name>
    <dbReference type="NCBI Taxonomy" id="252671"/>
    <lineage>
        <taxon>Eukaryota</taxon>
        <taxon>Metazoa</taxon>
        <taxon>Cnidaria</taxon>
        <taxon>Hydrozoa</taxon>
        <taxon>Hydroidolina</taxon>
        <taxon>Leptothecata</taxon>
        <taxon>Obeliida</taxon>
        <taxon>Clytiidae</taxon>
        <taxon>Clytia</taxon>
    </lineage>
</organism>
<feature type="region of interest" description="Disordered" evidence="7">
    <location>
        <begin position="74"/>
        <end position="143"/>
    </location>
</feature>
<dbReference type="SUPFAM" id="SSF63570">
    <property type="entry name" value="PABC (PABP) domain"/>
    <property type="match status" value="1"/>
</dbReference>
<dbReference type="Gene3D" id="3.30.2410.10">
    <property type="entry name" value="Hect, E3 ligase catalytic domain"/>
    <property type="match status" value="1"/>
</dbReference>
<keyword evidence="12" id="KW-1185">Reference proteome</keyword>
<dbReference type="FunFam" id="3.30.2410.10:FF:000008">
    <property type="entry name" value="Putative E3 ubiquitin-protein ligase UBR5"/>
    <property type="match status" value="1"/>
</dbReference>
<feature type="region of interest" description="Disordered" evidence="7">
    <location>
        <begin position="969"/>
        <end position="992"/>
    </location>
</feature>
<feature type="compositionally biased region" description="Basic and acidic residues" evidence="7">
    <location>
        <begin position="1881"/>
        <end position="1901"/>
    </location>
</feature>
<dbReference type="PANTHER" id="PTHR46276">
    <property type="entry name" value="E3 UBIQUITIN-PROTEIN LIGASE UBR5"/>
    <property type="match status" value="1"/>
</dbReference>
<dbReference type="Gene3D" id="1.10.1900.10">
    <property type="entry name" value="c-terminal domain of poly(a) binding protein"/>
    <property type="match status" value="1"/>
</dbReference>
<evidence type="ECO:0000259" key="10">
    <source>
        <dbReference type="PROSITE" id="PS51309"/>
    </source>
</evidence>
<dbReference type="GO" id="GO:0005634">
    <property type="term" value="C:nucleus"/>
    <property type="evidence" value="ECO:0007669"/>
    <property type="project" value="TreeGrafter"/>
</dbReference>
<keyword evidence="2" id="KW-0863">Zinc-finger</keyword>
<accession>A0A7M5UZ63</accession>
<feature type="region of interest" description="Disordered" evidence="7">
    <location>
        <begin position="1207"/>
        <end position="1251"/>
    </location>
</feature>
<keyword evidence="4" id="KW-0862">Zinc</keyword>
<sequence length="2676" mass="296097">MASLLMFAHSVSCSQDDFNNNLKRALKNKNGSADWSSSIPLDANDIKEVVIGPNHLAFLTKDGRICRVSYHLDSENSNYSSPKHSSDEEFAHPSASKKTPAQNVGNMSSGSGTGNATGNSGSNVTPSSNSNPPSSSGELTSQSHTFSITGENLNSLSGSLGRWTSQRVSVSNASTGSNTTSVSNPLTMRATTRGRARILRAARGRAGTGGWLSNRAVIPASAVPEELISQAQVVLQGKSRQAIIRELQKTSLDVNLAVNNLLSRDDDEPEDAEEESYMQEYNFPGEDLMSIFEAGIPSDEPFVVQRDALFPEDIIYSSSNQTFNRDESRTTNRVTTNQSGSSSANREELSSCVRDRWWGMLLDRNEKSGSSSQKSKSKDISFSGKTTQRFGEIKWWTTETAEDENAVRFSHIGALHSELVAISTEGHLHQWLWSAPHPPTPKKDGHCHTRAEDMHLVDTEKVTKLAAWNIRASIVTESGKIATWLDETLAAVGHKLEHPLQMFSELKELPIQNVYTCDLYSAVQLTNGAIFWWGVFPFEQRKKILDKVKTKAKKSAIAGSSQIKPGTLVCIRSCPLYYPGAIGFTTINGEPKVGELLDKAWSITEKCRFKILDKKKTPNPTPPKSKQTSPAKEGSSTSSNEANQEKSEVKMETSETQEIQATPVIGQKRKHFQLVTPKTEDNNDDYVEEEWYLQNVIFVEDVRHVPIGEVLKVDGAYAIVHFSQKTFDQDGGESKRTMDVDLMLKESVIRRKDELQIVKWTTPPKMPECYQKVPKQLSISNSKVVSMTLDNNGIHALLKSHTGLRYSVYSLASGRPNPGGNIQHEPASFLMRATPNNVRLHPSDNKSVMLLRDSNNCLYPLVKDNVGGIQNPTWTNLSSVSCMVTARKRSSNHSLIRPSGKSKQLALTVLIVEDNNVLQAILSADCESLRKSLEKAQESEEFLNKLVGSKCDGNRNICHLAVNMCHPEGSKQRGVSSAGGAAEDSSKDDSSDDIGQIWSAYDSLECLETILDSPVLKKHLLSLLSERDAFGYTPFMAAVRIRAYPAALKIYDAASLITTHPDTGDQNTEELMSMIYPNGCDLDMSPLHMLCRNDTCSFTWTGTKHINQDIFECKTCGLVGPLCCCTECAQVCHIGHECKLKRTSPTAYCDCWEKCPCKALVAGDQEKRKLLLYKLVGETDLCTRPNKSGHHILLFLAQTVARQASEQEQYVPNRMSASGTGSLSSKQRLTASSRAKSGQTPPTEHEQEPPKFSRFSLTFILKNWEALMSMIMFGCTNTGSRRAKALDDNIVIASLLQTHEIGQHLDTQNGTAYLDNFVHKLIVKCNSEFLEVLLQTILYRLQEDLTASETEEVLTVARRFVRAVIRVYVVLVACLANNSAKRKSMSVTLTKCKHVFQSLNMIAAQEMSDVACSLFAPVRMGVVYPSPPFVLGTAPDATSTSDDIFSTPPLPQRYLSPTSGSSSSNQRNVRFAEQVTSGGGSGGNAGNEDEEMMETDQSRPSQEASNSLEGSQGVSSGNEMDIDLEAESDTDSEDSNNGDGHESSMQSEGSRRDGYYSTTEVSETEGEDDEEDEDVDDDEDDDDDDDDDENDVINQNEQASNDQRNSGVSESSMPNALQWAVRNSISSSTSTNVTSAAHISGSSLVLFDNSHLRRAAASAGSDGSLANSMYCTPSALARTYFMLIREVSDLLNTSDAYNCLPLGRVSIHEARKTVDDNLHSTWEWLWRVMEETEAKLRFGASLTSVSDLGHAQNTSNDTSSKSKSSRVLGSTGAGSSAINNPLRSLQEGRRKKRSVASLTASIDSPNARHEYLSYILSLMRSHHDEHADALPKLEITSLRHVAYILDSFIYFVRSKQQQGGDLLSGKKDDVTKKLKNSKGNNDTDKPTLMKVDKDNSQSDKDSQDDEDDDDDQDPDDGNMTDFSQNENSNLSTGSRPSYDITTLRATSCNRFFKRSDSTLTLGCEPCDPFATPLKEALPLADRPHLLNPAARRDHLFGVKKQNDQLLMSAPTSQGSSQTNTKSNSQKQPMTMKLHSNLQPADSTHHLAQSPNSYLSRWHMSLELFGRVFMDDVGGEPHSVLNELGRYDVKEAKFKRDMEKLRTTHQKDLYLDGLERSRDQLIPQALRQLNSQFGRRLSGTTPFSVHKVKVSFKDEQGEGSGLARSFYTAISNAFLADEKLPSLDHLTASGREGLSQQLRSRAKERERERRRSSGTNLPSGMVPRVVRRNERSSERTANEIENCPLSLDAAIFFYNSDAEDNEDDYSEPIPMHKRELGRRIYKKVVTINPENVGKITGMLLEMTPTQIIYLLSRDSAFKDKVNEAAELITGQPSSQTSTSSNKNSTTPISTPLSSSNTAGGEASSSKTTLESDDDFLDNSPLFYQPGKPGYYSPRPGRNGLERLDCFRNVGRVIGLCLEQNEICPLSLNRHVLKYILSRPISWHDLAFYDPTLYESLRQLIEDSKRPDSSEFFSSLDLTFYIQLPVEEGGHGVELTKGGAQVEVAPDNVLEYVKKYAEYRMYINCSRCLQAIKRGVQDVISLSHLEGLTAEDLRLLLNGAGDINIQQLQAYTTFSDETGGEGQDKLTKFKKWFWSILENMTSKQKQDLLYFWTSSPAMPASAEGFQPMPSVTVKPANDHQLPTANTCISRLYLPIYSSKAILRSKLLLAIKIKVFGFV</sequence>
<dbReference type="CDD" id="cd14423">
    <property type="entry name" value="CUE_UBR5"/>
    <property type="match status" value="1"/>
</dbReference>
<name>A0A7M5UZ63_9CNID</name>
<evidence type="ECO:0000256" key="4">
    <source>
        <dbReference type="ARBA" id="ARBA00022833"/>
    </source>
</evidence>
<dbReference type="Pfam" id="PF11547">
    <property type="entry name" value="E3_UbLigase_EDD"/>
    <property type="match status" value="1"/>
</dbReference>
<dbReference type="SMART" id="SM00517">
    <property type="entry name" value="PolyA"/>
    <property type="match status" value="1"/>
</dbReference>
<dbReference type="Gene3D" id="3.30.2160.10">
    <property type="entry name" value="Hect, E3 ligase catalytic domain"/>
    <property type="match status" value="1"/>
</dbReference>
<dbReference type="PROSITE" id="PS51309">
    <property type="entry name" value="PABC"/>
    <property type="match status" value="1"/>
</dbReference>
<feature type="compositionally biased region" description="Basic and acidic residues" evidence="7">
    <location>
        <begin position="2226"/>
        <end position="2236"/>
    </location>
</feature>
<feature type="compositionally biased region" description="Basic and acidic residues" evidence="7">
    <location>
        <begin position="643"/>
        <end position="653"/>
    </location>
</feature>
<feature type="compositionally biased region" description="Polar residues" evidence="7">
    <location>
        <begin position="1455"/>
        <end position="1468"/>
    </location>
</feature>
<dbReference type="InterPro" id="IPR035983">
    <property type="entry name" value="Hect_E3_ubiquitin_ligase"/>
</dbReference>
<feature type="region of interest" description="Disordered" evidence="7">
    <location>
        <begin position="2008"/>
        <end position="2028"/>
    </location>
</feature>
<dbReference type="Proteomes" id="UP000594262">
    <property type="component" value="Unplaced"/>
</dbReference>
<feature type="active site" description="Glycyl thioester intermediate" evidence="5">
    <location>
        <position position="2645"/>
    </location>
</feature>
<feature type="region of interest" description="Disordered" evidence="7">
    <location>
        <begin position="2326"/>
        <end position="2375"/>
    </location>
</feature>
<feature type="compositionally biased region" description="Low complexity" evidence="7">
    <location>
        <begin position="103"/>
        <end position="137"/>
    </location>
</feature>
<feature type="compositionally biased region" description="Polar residues" evidence="7">
    <location>
        <begin position="1592"/>
        <end position="1613"/>
    </location>
</feature>
<evidence type="ECO:0000259" key="9">
    <source>
        <dbReference type="PROSITE" id="PS51157"/>
    </source>
</evidence>
<dbReference type="SMART" id="SM00396">
    <property type="entry name" value="ZnF_UBR1"/>
    <property type="match status" value="1"/>
</dbReference>
<dbReference type="CDD" id="cd19675">
    <property type="entry name" value="UBR-box_UBR5"/>
    <property type="match status" value="1"/>
</dbReference>
<feature type="compositionally biased region" description="Polar residues" evidence="7">
    <location>
        <begin position="1207"/>
        <end position="1238"/>
    </location>
</feature>
<dbReference type="Gene3D" id="1.10.8.10">
    <property type="entry name" value="DNA helicase RuvA subunit, C-terminal domain"/>
    <property type="match status" value="1"/>
</dbReference>
<dbReference type="SMART" id="SM00119">
    <property type="entry name" value="HECTc"/>
    <property type="match status" value="1"/>
</dbReference>
<evidence type="ECO:0000256" key="7">
    <source>
        <dbReference type="SAM" id="MobiDB-lite"/>
    </source>
</evidence>
<dbReference type="PROSITE" id="PS51157">
    <property type="entry name" value="ZF_UBR"/>
    <property type="match status" value="1"/>
</dbReference>
<dbReference type="InterPro" id="IPR036053">
    <property type="entry name" value="PABP-dom"/>
</dbReference>
<dbReference type="SUPFAM" id="SSF50985">
    <property type="entry name" value="RCC1/BLIP-II"/>
    <property type="match status" value="1"/>
</dbReference>
<feature type="zinc finger region" description="UBR-type" evidence="6">
    <location>
        <begin position="1094"/>
        <end position="1162"/>
    </location>
</feature>
<feature type="compositionally biased region" description="Low complexity" evidence="7">
    <location>
        <begin position="2327"/>
        <end position="2356"/>
    </location>
</feature>
<feature type="region of interest" description="Disordered" evidence="7">
    <location>
        <begin position="2187"/>
        <end position="2236"/>
    </location>
</feature>
<dbReference type="GO" id="GO:0003723">
    <property type="term" value="F:RNA binding"/>
    <property type="evidence" value="ECO:0007669"/>
    <property type="project" value="InterPro"/>
</dbReference>
<reference evidence="11" key="1">
    <citation type="submission" date="2021-01" db="UniProtKB">
        <authorList>
            <consortium name="EnsemblMetazoa"/>
        </authorList>
    </citation>
    <scope>IDENTIFICATION</scope>
</reference>
<evidence type="ECO:0000256" key="1">
    <source>
        <dbReference type="ARBA" id="ARBA00022723"/>
    </source>
</evidence>
<keyword evidence="1" id="KW-0479">Metal-binding</keyword>
<dbReference type="InterPro" id="IPR024725">
    <property type="entry name" value="UBR5_UBA"/>
</dbReference>
<dbReference type="InterPro" id="IPR009091">
    <property type="entry name" value="RCC1/BLIP-II"/>
</dbReference>
<feature type="compositionally biased region" description="Polar residues" evidence="7">
    <location>
        <begin position="1773"/>
        <end position="1783"/>
    </location>
</feature>
<feature type="region of interest" description="Disordered" evidence="7">
    <location>
        <begin position="612"/>
        <end position="663"/>
    </location>
</feature>
<dbReference type="InterPro" id="IPR003126">
    <property type="entry name" value="Znf_UBR"/>
</dbReference>
<evidence type="ECO:0000256" key="3">
    <source>
        <dbReference type="ARBA" id="ARBA00022786"/>
    </source>
</evidence>
<evidence type="ECO:0000256" key="2">
    <source>
        <dbReference type="ARBA" id="ARBA00022771"/>
    </source>
</evidence>
<dbReference type="PANTHER" id="PTHR46276:SF1">
    <property type="entry name" value="E3 UBIQUITIN-PROTEIN LIGASE UBR5"/>
    <property type="match status" value="1"/>
</dbReference>
<dbReference type="GO" id="GO:0005737">
    <property type="term" value="C:cytoplasm"/>
    <property type="evidence" value="ECO:0007669"/>
    <property type="project" value="TreeGrafter"/>
</dbReference>
<dbReference type="SUPFAM" id="SSF56204">
    <property type="entry name" value="Hect, E3 ligase catalytic domain"/>
    <property type="match status" value="1"/>
</dbReference>
<dbReference type="EnsemblMetazoa" id="CLYHEMT006569.1">
    <property type="protein sequence ID" value="CLYHEMP006569.1"/>
    <property type="gene ID" value="CLYHEMG006569"/>
</dbReference>
<feature type="compositionally biased region" description="Polar residues" evidence="7">
    <location>
        <begin position="1920"/>
        <end position="1938"/>
    </location>
</feature>
<dbReference type="RefSeq" id="XP_066917256.1">
    <property type="nucleotide sequence ID" value="XM_067061155.1"/>
</dbReference>
<dbReference type="GO" id="GO:0008270">
    <property type="term" value="F:zinc ion binding"/>
    <property type="evidence" value="ECO:0007669"/>
    <property type="project" value="UniProtKB-KW"/>
</dbReference>
<dbReference type="GO" id="GO:0090263">
    <property type="term" value="P:positive regulation of canonical Wnt signaling pathway"/>
    <property type="evidence" value="ECO:0007669"/>
    <property type="project" value="TreeGrafter"/>
</dbReference>
<dbReference type="FunFam" id="1.10.8.10:FF:000009">
    <property type="entry name" value="Putative E3 ubiquitin-protein ligase UBR5"/>
    <property type="match status" value="1"/>
</dbReference>
<protein>
    <recommendedName>
        <fullName evidence="13">E3 ubiquitin-protein ligase UBR5</fullName>
    </recommendedName>
</protein>
<evidence type="ECO:0000313" key="11">
    <source>
        <dbReference type="EnsemblMetazoa" id="CLYHEMP006569.1"/>
    </source>
</evidence>
<feature type="compositionally biased region" description="Polar residues" evidence="7">
    <location>
        <begin position="1498"/>
        <end position="1518"/>
    </location>
</feature>
<dbReference type="GO" id="GO:0043130">
    <property type="term" value="F:ubiquitin binding"/>
    <property type="evidence" value="ECO:0007669"/>
    <property type="project" value="InterPro"/>
</dbReference>
<feature type="compositionally biased region" description="Low complexity" evidence="7">
    <location>
        <begin position="1753"/>
        <end position="1762"/>
    </location>
</feature>
<dbReference type="Pfam" id="PF00632">
    <property type="entry name" value="HECT"/>
    <property type="match status" value="1"/>
</dbReference>
<feature type="compositionally biased region" description="Low complexity" evidence="7">
    <location>
        <begin position="974"/>
        <end position="983"/>
    </location>
</feature>
<dbReference type="GeneID" id="136804526"/>
<feature type="compositionally biased region" description="Polar residues" evidence="7">
    <location>
        <begin position="331"/>
        <end position="344"/>
    </location>
</feature>
<dbReference type="Pfam" id="PF00658">
    <property type="entry name" value="MLLE"/>
    <property type="match status" value="1"/>
</dbReference>
<feature type="compositionally biased region" description="Acidic residues" evidence="7">
    <location>
        <begin position="1562"/>
        <end position="1591"/>
    </location>
</feature>
<feature type="compositionally biased region" description="Polar residues" evidence="7">
    <location>
        <begin position="1537"/>
        <end position="1548"/>
    </location>
</feature>
<dbReference type="OrthoDB" id="298098at2759"/>
<feature type="region of interest" description="Disordered" evidence="7">
    <location>
        <begin position="1749"/>
        <end position="1791"/>
    </location>
</feature>
<feature type="domain" description="PABC" evidence="10">
    <location>
        <begin position="2255"/>
        <end position="2332"/>
    </location>
</feature>
<feature type="domain" description="UBR-type" evidence="9">
    <location>
        <begin position="1094"/>
        <end position="1162"/>
    </location>
</feature>
<feature type="region of interest" description="Disordered" evidence="7">
    <location>
        <begin position="1860"/>
        <end position="1938"/>
    </location>
</feature>
<feature type="compositionally biased region" description="Basic and acidic residues" evidence="7">
    <location>
        <begin position="2200"/>
        <end position="2210"/>
    </location>
</feature>
<dbReference type="GO" id="GO:0000209">
    <property type="term" value="P:protein polyubiquitination"/>
    <property type="evidence" value="ECO:0007669"/>
    <property type="project" value="TreeGrafter"/>
</dbReference>
<feature type="region of interest" description="Disordered" evidence="7">
    <location>
        <begin position="321"/>
        <end position="348"/>
    </location>
</feature>
<dbReference type="Gene3D" id="3.90.1750.10">
    <property type="entry name" value="Hect, E3 ligase catalytic domains"/>
    <property type="match status" value="1"/>
</dbReference>
<evidence type="ECO:0000256" key="5">
    <source>
        <dbReference type="PROSITE-ProRule" id="PRU00104"/>
    </source>
</evidence>
<dbReference type="GO" id="GO:0034450">
    <property type="term" value="F:ubiquitin-ubiquitin ligase activity"/>
    <property type="evidence" value="ECO:0007669"/>
    <property type="project" value="TreeGrafter"/>
</dbReference>
<feature type="compositionally biased region" description="Acidic residues" evidence="7">
    <location>
        <begin position="1902"/>
        <end position="1918"/>
    </location>
</feature>
<dbReference type="PROSITE" id="PS50237">
    <property type="entry name" value="HECT"/>
    <property type="match status" value="1"/>
</dbReference>
<evidence type="ECO:0000259" key="8">
    <source>
        <dbReference type="PROSITE" id="PS50237"/>
    </source>
</evidence>
<keyword evidence="3 5" id="KW-0833">Ubl conjugation pathway</keyword>
<evidence type="ECO:0000313" key="12">
    <source>
        <dbReference type="Proteomes" id="UP000594262"/>
    </source>
</evidence>
<feature type="region of interest" description="Disordered" evidence="7">
    <location>
        <begin position="1435"/>
        <end position="1613"/>
    </location>
</feature>
<dbReference type="InterPro" id="IPR047503">
    <property type="entry name" value="UBR-box_UBR5"/>
</dbReference>
<dbReference type="InterPro" id="IPR000569">
    <property type="entry name" value="HECT_dom"/>
</dbReference>
<dbReference type="InterPro" id="IPR016024">
    <property type="entry name" value="ARM-type_fold"/>
</dbReference>
<evidence type="ECO:0008006" key="13">
    <source>
        <dbReference type="Google" id="ProtNLM"/>
    </source>
</evidence>
<dbReference type="SUPFAM" id="SSF48371">
    <property type="entry name" value="ARM repeat"/>
    <property type="match status" value="1"/>
</dbReference>
<feature type="domain" description="HECT" evidence="8">
    <location>
        <begin position="2389"/>
        <end position="2676"/>
    </location>
</feature>
<dbReference type="InterPro" id="IPR002004">
    <property type="entry name" value="PABP_HYD_C"/>
</dbReference>